<dbReference type="AlphaFoldDB" id="A0A7W3LLC1"/>
<protein>
    <submittedName>
        <fullName evidence="2">Uncharacterized protein</fullName>
    </submittedName>
</protein>
<evidence type="ECO:0000256" key="1">
    <source>
        <dbReference type="SAM" id="MobiDB-lite"/>
    </source>
</evidence>
<gene>
    <name evidence="2" type="ORF">HNR61_001773</name>
</gene>
<sequence length="117" mass="12046">MSLFNALTSEDAKPGPTPTEPGGTNAATSTSTSTATAATPLVIRNVSSRPVVVTVTVSDTKDVLHRGPLNPGEGRQYDEAPLDVVAADAGAVRVVVYGQVKQGGQAGQRGTWFVPEK</sequence>
<evidence type="ECO:0000313" key="2">
    <source>
        <dbReference type="EMBL" id="MBA8950160.1"/>
    </source>
</evidence>
<comment type="caution">
    <text evidence="2">The sequence shown here is derived from an EMBL/GenBank/DDBJ whole genome shotgun (WGS) entry which is preliminary data.</text>
</comment>
<dbReference type="Proteomes" id="UP000572680">
    <property type="component" value="Unassembled WGS sequence"/>
</dbReference>
<evidence type="ECO:0000313" key="3">
    <source>
        <dbReference type="Proteomes" id="UP000572680"/>
    </source>
</evidence>
<dbReference type="RefSeq" id="WP_220509140.1">
    <property type="nucleotide sequence ID" value="NZ_BAAALP010000037.1"/>
</dbReference>
<reference evidence="2 3" key="1">
    <citation type="submission" date="2020-08" db="EMBL/GenBank/DDBJ databases">
        <title>Genomic Encyclopedia of Type Strains, Phase IV (KMG-IV): sequencing the most valuable type-strain genomes for metagenomic binning, comparative biology and taxonomic classification.</title>
        <authorList>
            <person name="Goeker M."/>
        </authorList>
    </citation>
    <scope>NUCLEOTIDE SEQUENCE [LARGE SCALE GENOMIC DNA]</scope>
    <source>
        <strain evidence="2 3">DSM 44197</strain>
    </source>
</reference>
<feature type="region of interest" description="Disordered" evidence="1">
    <location>
        <begin position="1"/>
        <end position="37"/>
    </location>
</feature>
<dbReference type="EMBL" id="JACJIA010000002">
    <property type="protein sequence ID" value="MBA8950160.1"/>
    <property type="molecule type" value="Genomic_DNA"/>
</dbReference>
<accession>A0A7W3LLC1</accession>
<keyword evidence="3" id="KW-1185">Reference proteome</keyword>
<organism evidence="2 3">
    <name type="scientific">Actinomadura namibiensis</name>
    <dbReference type="NCBI Taxonomy" id="182080"/>
    <lineage>
        <taxon>Bacteria</taxon>
        <taxon>Bacillati</taxon>
        <taxon>Actinomycetota</taxon>
        <taxon>Actinomycetes</taxon>
        <taxon>Streptosporangiales</taxon>
        <taxon>Thermomonosporaceae</taxon>
        <taxon>Actinomadura</taxon>
    </lineage>
</organism>
<feature type="compositionally biased region" description="Low complexity" evidence="1">
    <location>
        <begin position="20"/>
        <end position="37"/>
    </location>
</feature>
<proteinExistence type="predicted"/>
<name>A0A7W3LLC1_ACTNM</name>